<name>A0A396JS51_MEDTR</name>
<proteinExistence type="inferred from homology"/>
<dbReference type="InterPro" id="IPR000864">
    <property type="entry name" value="Prot_inh_pot1"/>
</dbReference>
<reference evidence="4" key="1">
    <citation type="journal article" date="2018" name="Nat. Plants">
        <title>Whole-genome landscape of Medicago truncatula symbiotic genes.</title>
        <authorList>
            <person name="Pecrix Y."/>
            <person name="Gamas P."/>
            <person name="Carrere S."/>
        </authorList>
    </citation>
    <scope>NUCLEOTIDE SEQUENCE</scope>
    <source>
        <tissue evidence="4">Leaves</tissue>
    </source>
</reference>
<evidence type="ECO:0008006" key="5">
    <source>
        <dbReference type="Google" id="ProtNLM"/>
    </source>
</evidence>
<comment type="caution">
    <text evidence="4">The sequence shown here is derived from an EMBL/GenBank/DDBJ whole genome shotgun (WGS) entry which is preliminary data.</text>
</comment>
<sequence length="73" mass="8423">MRRDEGRCLGKNEWPEVVGMDGDEAVEKIERENHRVNAIVVPEGSLVPMNFKCTRVWVWVDKEGKVFRVPKIG</sequence>
<dbReference type="PRINTS" id="PR00292">
    <property type="entry name" value="POTATOINHBTR"/>
</dbReference>
<dbReference type="InterPro" id="IPR036354">
    <property type="entry name" value="Prot_inh_pot1_sf"/>
</dbReference>
<dbReference type="GO" id="GO:0004867">
    <property type="term" value="F:serine-type endopeptidase inhibitor activity"/>
    <property type="evidence" value="ECO:0007669"/>
    <property type="project" value="UniProtKB-KW"/>
</dbReference>
<dbReference type="Gene3D" id="3.30.10.10">
    <property type="entry name" value="Trypsin Inhibitor V, subunit A"/>
    <property type="match status" value="1"/>
</dbReference>
<dbReference type="AlphaFoldDB" id="A0A396JS51"/>
<accession>A0A396JS51</accession>
<dbReference type="Gramene" id="rna3963">
    <property type="protein sequence ID" value="RHN80084.1"/>
    <property type="gene ID" value="gene3963"/>
</dbReference>
<dbReference type="Proteomes" id="UP000265566">
    <property type="component" value="Chromosome 1"/>
</dbReference>
<dbReference type="PANTHER" id="PTHR33091">
    <property type="entry name" value="PROTEIN, PUTATIVE, EXPRESSED-RELATED"/>
    <property type="match status" value="1"/>
</dbReference>
<protein>
    <recommendedName>
        <fullName evidence="5">Inhibitor of trypsin and hageman factor-like protein</fullName>
    </recommendedName>
</protein>
<dbReference type="PANTHER" id="PTHR33091:SF83">
    <property type="entry name" value="SERINE PROTEASE INHIBITOR, POTATO INHIBITOR I-TYPE FAMILY PROTEIN-RELATED"/>
    <property type="match status" value="1"/>
</dbReference>
<organism evidence="4">
    <name type="scientific">Medicago truncatula</name>
    <name type="common">Barrel medic</name>
    <name type="synonym">Medicago tribuloides</name>
    <dbReference type="NCBI Taxonomy" id="3880"/>
    <lineage>
        <taxon>Eukaryota</taxon>
        <taxon>Viridiplantae</taxon>
        <taxon>Streptophyta</taxon>
        <taxon>Embryophyta</taxon>
        <taxon>Tracheophyta</taxon>
        <taxon>Spermatophyta</taxon>
        <taxon>Magnoliopsida</taxon>
        <taxon>eudicotyledons</taxon>
        <taxon>Gunneridae</taxon>
        <taxon>Pentapetalae</taxon>
        <taxon>rosids</taxon>
        <taxon>fabids</taxon>
        <taxon>Fabales</taxon>
        <taxon>Fabaceae</taxon>
        <taxon>Papilionoideae</taxon>
        <taxon>50 kb inversion clade</taxon>
        <taxon>NPAAA clade</taxon>
        <taxon>Hologalegina</taxon>
        <taxon>IRL clade</taxon>
        <taxon>Trifolieae</taxon>
        <taxon>Medicago</taxon>
    </lineage>
</organism>
<evidence type="ECO:0000256" key="3">
    <source>
        <dbReference type="ARBA" id="ARBA00022900"/>
    </source>
</evidence>
<comment type="similarity">
    <text evidence="1">Belongs to the protease inhibitor I13 (potato type I serine protease inhibitor) family.</text>
</comment>
<evidence type="ECO:0000313" key="4">
    <source>
        <dbReference type="EMBL" id="RHN80084.1"/>
    </source>
</evidence>
<dbReference type="SUPFAM" id="SSF54654">
    <property type="entry name" value="CI-2 family of serine protease inhibitors"/>
    <property type="match status" value="1"/>
</dbReference>
<dbReference type="Pfam" id="PF00280">
    <property type="entry name" value="potato_inhibit"/>
    <property type="match status" value="1"/>
</dbReference>
<evidence type="ECO:0000256" key="2">
    <source>
        <dbReference type="ARBA" id="ARBA00022690"/>
    </source>
</evidence>
<keyword evidence="2" id="KW-0646">Protease inhibitor</keyword>
<dbReference type="GO" id="GO:0009611">
    <property type="term" value="P:response to wounding"/>
    <property type="evidence" value="ECO:0007669"/>
    <property type="project" value="InterPro"/>
</dbReference>
<gene>
    <name evidence="4" type="ORF">MtrunA17_Chr1g0184401</name>
</gene>
<evidence type="ECO:0000256" key="1">
    <source>
        <dbReference type="ARBA" id="ARBA00008210"/>
    </source>
</evidence>
<dbReference type="EMBL" id="PSQE01000001">
    <property type="protein sequence ID" value="RHN80084.1"/>
    <property type="molecule type" value="Genomic_DNA"/>
</dbReference>
<dbReference type="PROSITE" id="PS00285">
    <property type="entry name" value="POTATO_INHIBITOR"/>
    <property type="match status" value="1"/>
</dbReference>
<keyword evidence="3" id="KW-0722">Serine protease inhibitor</keyword>